<feature type="transmembrane region" description="Helical" evidence="1">
    <location>
        <begin position="147"/>
        <end position="166"/>
    </location>
</feature>
<feature type="transmembrane region" description="Helical" evidence="1">
    <location>
        <begin position="104"/>
        <end position="127"/>
    </location>
</feature>
<protein>
    <recommendedName>
        <fullName evidence="4">Oligosaccharide repeat unit polymerase</fullName>
    </recommendedName>
</protein>
<sequence>MTVTSVAILIVLTVLFLVLAKQGRRTWLSFSFLGLMAVLGLYGYDLSRIPADVRWFFITPEGYEMVLILSLAFVVLFGLGEWIGYTAGYRNPVPVNTVTHRQSWVQLAIVLFFIGLAGQVIFVQSSGGFGAFYGSAHGSGANFSSAYIYRLFHSSFTAAVILLIFYLRGATLSRKAKAVLVLALIALAFDLVTQGKRGGVIRFALLVAVPLIGLEALTPKRLVLLFGGVLAALAFLVVLPYIRFALNLSNIAELGTAFSELSAKMNNYTDGDTLRTGGKYAVFATLVVQGALEATDHNFGSRWLFPFINLIPRAIWPDKPLRYDFGIDFYDVTNSTSNVLIPKGSYPGGIPESFTEWSWAVLVVWFIMGLVFGWVRGHAVAKKTMMALVVYYAVSVSFVQFMLQDTIQAIFSFIFLVGPFLVLVGIFKLLPRRKADGAAR</sequence>
<comment type="caution">
    <text evidence="2">The sequence shown here is derived from an EMBL/GenBank/DDBJ whole genome shotgun (WGS) entry which is preliminary data.</text>
</comment>
<gene>
    <name evidence="2" type="ORF">BMI91_05710</name>
</gene>
<feature type="transmembrane region" description="Helical" evidence="1">
    <location>
        <begin position="222"/>
        <end position="242"/>
    </location>
</feature>
<keyword evidence="1" id="KW-0812">Transmembrane</keyword>
<feature type="transmembrane region" description="Helical" evidence="1">
    <location>
        <begin position="357"/>
        <end position="375"/>
    </location>
</feature>
<dbReference type="EMBL" id="MPZV01000001">
    <property type="protein sequence ID" value="OOY25883.1"/>
    <property type="molecule type" value="Genomic_DNA"/>
</dbReference>
<evidence type="ECO:0000256" key="1">
    <source>
        <dbReference type="SAM" id="Phobius"/>
    </source>
</evidence>
<name>A0ABX3N205_9RHOB</name>
<feature type="transmembrane region" description="Helical" evidence="1">
    <location>
        <begin position="64"/>
        <end position="83"/>
    </location>
</feature>
<dbReference type="Proteomes" id="UP000190787">
    <property type="component" value="Unassembled WGS sequence"/>
</dbReference>
<keyword evidence="1" id="KW-0472">Membrane</keyword>
<accession>A0ABX3N205</accession>
<reference evidence="2 3" key="1">
    <citation type="submission" date="2016-11" db="EMBL/GenBank/DDBJ databases">
        <title>A multilocus sequence analysis scheme for characterization of bacteria in the genus Thioclava.</title>
        <authorList>
            <person name="Liu Y."/>
            <person name="Shao Z."/>
        </authorList>
    </citation>
    <scope>NUCLEOTIDE SEQUENCE [LARGE SCALE GENOMIC DNA]</scope>
    <source>
        <strain evidence="2 3">TAW-CT134</strain>
    </source>
</reference>
<evidence type="ECO:0000313" key="3">
    <source>
        <dbReference type="Proteomes" id="UP000190787"/>
    </source>
</evidence>
<feature type="transmembrane region" description="Helical" evidence="1">
    <location>
        <begin position="178"/>
        <end position="194"/>
    </location>
</feature>
<feature type="transmembrane region" description="Helical" evidence="1">
    <location>
        <begin position="6"/>
        <end position="20"/>
    </location>
</feature>
<feature type="transmembrane region" description="Helical" evidence="1">
    <location>
        <begin position="387"/>
        <end position="403"/>
    </location>
</feature>
<feature type="transmembrane region" description="Helical" evidence="1">
    <location>
        <begin position="27"/>
        <end position="44"/>
    </location>
</feature>
<keyword evidence="3" id="KW-1185">Reference proteome</keyword>
<keyword evidence="1" id="KW-1133">Transmembrane helix</keyword>
<proteinExistence type="predicted"/>
<dbReference type="RefSeq" id="WP_078604240.1">
    <property type="nucleotide sequence ID" value="NZ_MPZV01000001.1"/>
</dbReference>
<evidence type="ECO:0000313" key="2">
    <source>
        <dbReference type="EMBL" id="OOY25883.1"/>
    </source>
</evidence>
<feature type="transmembrane region" description="Helical" evidence="1">
    <location>
        <begin position="200"/>
        <end position="217"/>
    </location>
</feature>
<evidence type="ECO:0008006" key="4">
    <source>
        <dbReference type="Google" id="ProtNLM"/>
    </source>
</evidence>
<feature type="transmembrane region" description="Helical" evidence="1">
    <location>
        <begin position="409"/>
        <end position="430"/>
    </location>
</feature>
<organism evidence="2 3">
    <name type="scientific">Thioclava sediminum</name>
    <dbReference type="NCBI Taxonomy" id="1915319"/>
    <lineage>
        <taxon>Bacteria</taxon>
        <taxon>Pseudomonadati</taxon>
        <taxon>Pseudomonadota</taxon>
        <taxon>Alphaproteobacteria</taxon>
        <taxon>Rhodobacterales</taxon>
        <taxon>Paracoccaceae</taxon>
        <taxon>Thioclava</taxon>
    </lineage>
</organism>